<evidence type="ECO:0000313" key="2">
    <source>
        <dbReference type="EMBL" id="RYU97495.1"/>
    </source>
</evidence>
<reference evidence="2 3" key="1">
    <citation type="submission" date="2019-02" db="EMBL/GenBank/DDBJ databases">
        <title>Bacterial novel species Emticicia sp. 17J42-9 isolated from soil.</title>
        <authorList>
            <person name="Jung H.-Y."/>
        </authorList>
    </citation>
    <scope>NUCLEOTIDE SEQUENCE [LARGE SCALE GENOMIC DNA]</scope>
    <source>
        <strain evidence="2 3">17J42-9</strain>
    </source>
</reference>
<keyword evidence="3" id="KW-1185">Reference proteome</keyword>
<protein>
    <submittedName>
        <fullName evidence="2">Uncharacterized protein</fullName>
    </submittedName>
</protein>
<dbReference type="Proteomes" id="UP000293162">
    <property type="component" value="Unassembled WGS sequence"/>
</dbReference>
<keyword evidence="1" id="KW-0472">Membrane</keyword>
<keyword evidence="1" id="KW-1133">Transmembrane helix</keyword>
<evidence type="ECO:0000256" key="1">
    <source>
        <dbReference type="SAM" id="Phobius"/>
    </source>
</evidence>
<gene>
    <name evidence="2" type="ORF">EWM59_02045</name>
</gene>
<dbReference type="AlphaFoldDB" id="A0A4Q5M5H2"/>
<comment type="caution">
    <text evidence="2">The sequence shown here is derived from an EMBL/GenBank/DDBJ whole genome shotgun (WGS) entry which is preliminary data.</text>
</comment>
<accession>A0A4Q5M5H2</accession>
<sequence>MSSKISKIAVSNIVDRLCLILFSMKVISLLIPVEFKSFQFREAFKYYHNLGLVVAIFVWLMIYFYLKNANLKTWIKALITIPILIISIIAFSIFAIGLCKNREVRDLYIKTNGNEKIVKRSFDCGATTDNDYDILYLKPITPLFNFRWPVDTTTIDKKEWQPVINNNRE</sequence>
<keyword evidence="1" id="KW-0812">Transmembrane</keyword>
<feature type="transmembrane region" description="Helical" evidence="1">
    <location>
        <begin position="78"/>
        <end position="98"/>
    </location>
</feature>
<proteinExistence type="predicted"/>
<name>A0A4Q5M5H2_9BACT</name>
<evidence type="ECO:0000313" key="3">
    <source>
        <dbReference type="Proteomes" id="UP000293162"/>
    </source>
</evidence>
<dbReference type="EMBL" id="SEWF01000002">
    <property type="protein sequence ID" value="RYU97495.1"/>
    <property type="molecule type" value="Genomic_DNA"/>
</dbReference>
<feature type="transmembrane region" description="Helical" evidence="1">
    <location>
        <begin position="12"/>
        <end position="31"/>
    </location>
</feature>
<feature type="transmembrane region" description="Helical" evidence="1">
    <location>
        <begin position="46"/>
        <end position="66"/>
    </location>
</feature>
<organism evidence="2 3">
    <name type="scientific">Emticicia agri</name>
    <dbReference type="NCBI Taxonomy" id="2492393"/>
    <lineage>
        <taxon>Bacteria</taxon>
        <taxon>Pseudomonadati</taxon>
        <taxon>Bacteroidota</taxon>
        <taxon>Cytophagia</taxon>
        <taxon>Cytophagales</taxon>
        <taxon>Leadbetterellaceae</taxon>
        <taxon>Emticicia</taxon>
    </lineage>
</organism>
<dbReference type="OrthoDB" id="1439313at2"/>